<gene>
    <name evidence="2" type="ORF">VTL71DRAFT_14441</name>
</gene>
<accession>A0ABR4CJ61</accession>
<sequence length="86" mass="9409">MVKKILNDPKPTPHSPPPKNIYIPSHAAEITHRLNENGPTRAIPGLHMSHPETSISSPSHQGDATKRSSNSLSFQTTWESRSADCS</sequence>
<evidence type="ECO:0000313" key="3">
    <source>
        <dbReference type="Proteomes" id="UP001595075"/>
    </source>
</evidence>
<feature type="region of interest" description="Disordered" evidence="1">
    <location>
        <begin position="1"/>
        <end position="22"/>
    </location>
</feature>
<feature type="region of interest" description="Disordered" evidence="1">
    <location>
        <begin position="36"/>
        <end position="86"/>
    </location>
</feature>
<proteinExistence type="predicted"/>
<feature type="compositionally biased region" description="Polar residues" evidence="1">
    <location>
        <begin position="51"/>
        <end position="86"/>
    </location>
</feature>
<dbReference type="Proteomes" id="UP001595075">
    <property type="component" value="Unassembled WGS sequence"/>
</dbReference>
<evidence type="ECO:0000256" key="1">
    <source>
        <dbReference type="SAM" id="MobiDB-lite"/>
    </source>
</evidence>
<protein>
    <submittedName>
        <fullName evidence="2">Uncharacterized protein</fullName>
    </submittedName>
</protein>
<name>A0ABR4CJ61_9HELO</name>
<reference evidence="2 3" key="1">
    <citation type="journal article" date="2024" name="Commun. Biol.">
        <title>Comparative genomic analysis of thermophilic fungi reveals convergent evolutionary adaptations and gene losses.</title>
        <authorList>
            <person name="Steindorff A.S."/>
            <person name="Aguilar-Pontes M.V."/>
            <person name="Robinson A.J."/>
            <person name="Andreopoulos B."/>
            <person name="LaButti K."/>
            <person name="Kuo A."/>
            <person name="Mondo S."/>
            <person name="Riley R."/>
            <person name="Otillar R."/>
            <person name="Haridas S."/>
            <person name="Lipzen A."/>
            <person name="Grimwood J."/>
            <person name="Schmutz J."/>
            <person name="Clum A."/>
            <person name="Reid I.D."/>
            <person name="Moisan M.C."/>
            <person name="Butler G."/>
            <person name="Nguyen T.T.M."/>
            <person name="Dewar K."/>
            <person name="Conant G."/>
            <person name="Drula E."/>
            <person name="Henrissat B."/>
            <person name="Hansel C."/>
            <person name="Singer S."/>
            <person name="Hutchinson M.I."/>
            <person name="de Vries R.P."/>
            <person name="Natvig D.O."/>
            <person name="Powell A.J."/>
            <person name="Tsang A."/>
            <person name="Grigoriev I.V."/>
        </authorList>
    </citation>
    <scope>NUCLEOTIDE SEQUENCE [LARGE SCALE GENOMIC DNA]</scope>
    <source>
        <strain evidence="2 3">CBS 494.80</strain>
    </source>
</reference>
<dbReference type="EMBL" id="JAZHXI010000007">
    <property type="protein sequence ID" value="KAL2069762.1"/>
    <property type="molecule type" value="Genomic_DNA"/>
</dbReference>
<feature type="non-terminal residue" evidence="2">
    <location>
        <position position="86"/>
    </location>
</feature>
<keyword evidence="3" id="KW-1185">Reference proteome</keyword>
<feature type="compositionally biased region" description="Pro residues" evidence="1">
    <location>
        <begin position="10"/>
        <end position="19"/>
    </location>
</feature>
<organism evidence="2 3">
    <name type="scientific">Oculimacula yallundae</name>
    <dbReference type="NCBI Taxonomy" id="86028"/>
    <lineage>
        <taxon>Eukaryota</taxon>
        <taxon>Fungi</taxon>
        <taxon>Dikarya</taxon>
        <taxon>Ascomycota</taxon>
        <taxon>Pezizomycotina</taxon>
        <taxon>Leotiomycetes</taxon>
        <taxon>Helotiales</taxon>
        <taxon>Ploettnerulaceae</taxon>
        <taxon>Oculimacula</taxon>
    </lineage>
</organism>
<evidence type="ECO:0000313" key="2">
    <source>
        <dbReference type="EMBL" id="KAL2069762.1"/>
    </source>
</evidence>
<comment type="caution">
    <text evidence="2">The sequence shown here is derived from an EMBL/GenBank/DDBJ whole genome shotgun (WGS) entry which is preliminary data.</text>
</comment>